<dbReference type="Proteomes" id="UP000037460">
    <property type="component" value="Unassembled WGS sequence"/>
</dbReference>
<dbReference type="OrthoDB" id="10578365at2759"/>
<name>A0A0M0KAC9_9EUKA</name>
<feature type="region of interest" description="Disordered" evidence="1">
    <location>
        <begin position="1"/>
        <end position="22"/>
    </location>
</feature>
<keyword evidence="2" id="KW-0413">Isomerase</keyword>
<keyword evidence="3" id="KW-1185">Reference proteome</keyword>
<evidence type="ECO:0000256" key="1">
    <source>
        <dbReference type="SAM" id="MobiDB-lite"/>
    </source>
</evidence>
<feature type="compositionally biased region" description="Basic and acidic residues" evidence="1">
    <location>
        <begin position="223"/>
        <end position="233"/>
    </location>
</feature>
<accession>A0A0M0KAC9</accession>
<feature type="region of interest" description="Disordered" evidence="1">
    <location>
        <begin position="99"/>
        <end position="120"/>
    </location>
</feature>
<reference evidence="3" key="1">
    <citation type="journal article" date="2015" name="PLoS Genet.">
        <title>Genome Sequence and Transcriptome Analyses of Chrysochromulina tobin: Metabolic Tools for Enhanced Algal Fitness in the Prominent Order Prymnesiales (Haptophyceae).</title>
        <authorList>
            <person name="Hovde B.T."/>
            <person name="Deodato C.R."/>
            <person name="Hunsperger H.M."/>
            <person name="Ryken S.A."/>
            <person name="Yost W."/>
            <person name="Jha R.K."/>
            <person name="Patterson J."/>
            <person name="Monnat R.J. Jr."/>
            <person name="Barlow S.B."/>
            <person name="Starkenburg S.R."/>
            <person name="Cattolico R.A."/>
        </authorList>
    </citation>
    <scope>NUCLEOTIDE SEQUENCE</scope>
    <source>
        <strain evidence="3">CCMP291</strain>
    </source>
</reference>
<dbReference type="AlphaFoldDB" id="A0A0M0KAC9"/>
<gene>
    <name evidence="2" type="ORF">Ctob_009931</name>
</gene>
<evidence type="ECO:0000313" key="2">
    <source>
        <dbReference type="EMBL" id="KOO35785.1"/>
    </source>
</evidence>
<protein>
    <submittedName>
        <fullName evidence="2">DNA topoisomerase i</fullName>
    </submittedName>
</protein>
<organism evidence="2 3">
    <name type="scientific">Chrysochromulina tobinii</name>
    <dbReference type="NCBI Taxonomy" id="1460289"/>
    <lineage>
        <taxon>Eukaryota</taxon>
        <taxon>Haptista</taxon>
        <taxon>Haptophyta</taxon>
        <taxon>Prymnesiophyceae</taxon>
        <taxon>Prymnesiales</taxon>
        <taxon>Chrysochromulinaceae</taxon>
        <taxon>Chrysochromulina</taxon>
    </lineage>
</organism>
<dbReference type="EMBL" id="JWZX01000750">
    <property type="protein sequence ID" value="KOO35785.1"/>
    <property type="molecule type" value="Genomic_DNA"/>
</dbReference>
<proteinExistence type="predicted"/>
<evidence type="ECO:0000313" key="3">
    <source>
        <dbReference type="Proteomes" id="UP000037460"/>
    </source>
</evidence>
<feature type="region of interest" description="Disordered" evidence="1">
    <location>
        <begin position="207"/>
        <end position="264"/>
    </location>
</feature>
<sequence length="264" mass="27423">MQFTDSAGGYGSEPSEKQVRYAQQLAQRSGLALPQDALLDRERCSAFIEEALGKSAPSARQIAFAESLAATKNEPLPAAVRSSAKAISEYIDQNQHLATPAAGGRSYGGGGSSLRSSASDSLLPTDKQLLYAATLARQKQVGLSYEQLSDRAEISRFIDEMSGKGGANDGAYNPANYKANVAANVAGLAAGMGSSAFGAVAGAAMASSRGGDGSPLDDQMLSRAERGGERGAELDAEMDDLFGPSTQAEGEEDTPLFREGQIPF</sequence>
<dbReference type="GO" id="GO:0016853">
    <property type="term" value="F:isomerase activity"/>
    <property type="evidence" value="ECO:0007669"/>
    <property type="project" value="UniProtKB-KW"/>
</dbReference>
<comment type="caution">
    <text evidence="2">The sequence shown here is derived from an EMBL/GenBank/DDBJ whole genome shotgun (WGS) entry which is preliminary data.</text>
</comment>